<evidence type="ECO:0000259" key="6">
    <source>
        <dbReference type="SMART" id="SM00856"/>
    </source>
</evidence>
<evidence type="ECO:0000256" key="3">
    <source>
        <dbReference type="ARBA" id="ARBA00038471"/>
    </source>
</evidence>
<name>A0AAV9BFV4_ACOGR</name>
<keyword evidence="8" id="KW-1185">Reference proteome</keyword>
<comment type="caution">
    <text evidence="7">The sequence shown here is derived from an EMBL/GenBank/DDBJ whole genome shotgun (WGS) entry which is preliminary data.</text>
</comment>
<gene>
    <name evidence="7" type="ORF">QJS04_geneDACA010011</name>
</gene>
<dbReference type="Gene3D" id="1.20.140.40">
    <property type="entry name" value="Invertase/pectin methylesterase inhibitor family protein"/>
    <property type="match status" value="1"/>
</dbReference>
<dbReference type="NCBIfam" id="TIGR01614">
    <property type="entry name" value="PME_inhib"/>
    <property type="match status" value="1"/>
</dbReference>
<dbReference type="CDD" id="cd15797">
    <property type="entry name" value="PMEI"/>
    <property type="match status" value="1"/>
</dbReference>
<dbReference type="PANTHER" id="PTHR35357:SF8">
    <property type="entry name" value="OS01G0111000 PROTEIN"/>
    <property type="match status" value="1"/>
</dbReference>
<dbReference type="InterPro" id="IPR034086">
    <property type="entry name" value="PMEI_plant"/>
</dbReference>
<keyword evidence="1 5" id="KW-0732">Signal</keyword>
<evidence type="ECO:0000256" key="5">
    <source>
        <dbReference type="SAM" id="SignalP"/>
    </source>
</evidence>
<reference evidence="7" key="1">
    <citation type="journal article" date="2023" name="Nat. Commun.">
        <title>Diploid and tetraploid genomes of Acorus and the evolution of monocots.</title>
        <authorList>
            <person name="Ma L."/>
            <person name="Liu K.W."/>
            <person name="Li Z."/>
            <person name="Hsiao Y.Y."/>
            <person name="Qi Y."/>
            <person name="Fu T."/>
            <person name="Tang G.D."/>
            <person name="Zhang D."/>
            <person name="Sun W.H."/>
            <person name="Liu D.K."/>
            <person name="Li Y."/>
            <person name="Chen G.Z."/>
            <person name="Liu X.D."/>
            <person name="Liao X.Y."/>
            <person name="Jiang Y.T."/>
            <person name="Yu X."/>
            <person name="Hao Y."/>
            <person name="Huang J."/>
            <person name="Zhao X.W."/>
            <person name="Ke S."/>
            <person name="Chen Y.Y."/>
            <person name="Wu W.L."/>
            <person name="Hsu J.L."/>
            <person name="Lin Y.F."/>
            <person name="Huang M.D."/>
            <person name="Li C.Y."/>
            <person name="Huang L."/>
            <person name="Wang Z.W."/>
            <person name="Zhao X."/>
            <person name="Zhong W.Y."/>
            <person name="Peng D.H."/>
            <person name="Ahmad S."/>
            <person name="Lan S."/>
            <person name="Zhang J.S."/>
            <person name="Tsai W.C."/>
            <person name="Van de Peer Y."/>
            <person name="Liu Z.J."/>
        </authorList>
    </citation>
    <scope>NUCLEOTIDE SEQUENCE</scope>
    <source>
        <strain evidence="7">SCP</strain>
    </source>
</reference>
<keyword evidence="2" id="KW-1015">Disulfide bond</keyword>
<dbReference type="FunFam" id="1.20.140.40:FF:000008">
    <property type="entry name" value="Invertase/pectin methylesterase inhibitor family protein"/>
    <property type="match status" value="1"/>
</dbReference>
<evidence type="ECO:0000256" key="1">
    <source>
        <dbReference type="ARBA" id="ARBA00022729"/>
    </source>
</evidence>
<feature type="signal peptide" evidence="5">
    <location>
        <begin position="1"/>
        <end position="20"/>
    </location>
</feature>
<accession>A0AAV9BFV4</accession>
<evidence type="ECO:0000313" key="8">
    <source>
        <dbReference type="Proteomes" id="UP001179952"/>
    </source>
</evidence>
<organism evidence="7 8">
    <name type="scientific">Acorus gramineus</name>
    <name type="common">Dwarf sweet flag</name>
    <dbReference type="NCBI Taxonomy" id="55184"/>
    <lineage>
        <taxon>Eukaryota</taxon>
        <taxon>Viridiplantae</taxon>
        <taxon>Streptophyta</taxon>
        <taxon>Embryophyta</taxon>
        <taxon>Tracheophyta</taxon>
        <taxon>Spermatophyta</taxon>
        <taxon>Magnoliopsida</taxon>
        <taxon>Liliopsida</taxon>
        <taxon>Acoraceae</taxon>
        <taxon>Acorus</taxon>
    </lineage>
</organism>
<reference evidence="7" key="2">
    <citation type="submission" date="2023-06" db="EMBL/GenBank/DDBJ databases">
        <authorList>
            <person name="Ma L."/>
            <person name="Liu K.-W."/>
            <person name="Li Z."/>
            <person name="Hsiao Y.-Y."/>
            <person name="Qi Y."/>
            <person name="Fu T."/>
            <person name="Tang G."/>
            <person name="Zhang D."/>
            <person name="Sun W.-H."/>
            <person name="Liu D.-K."/>
            <person name="Li Y."/>
            <person name="Chen G.-Z."/>
            <person name="Liu X.-D."/>
            <person name="Liao X.-Y."/>
            <person name="Jiang Y.-T."/>
            <person name="Yu X."/>
            <person name="Hao Y."/>
            <person name="Huang J."/>
            <person name="Zhao X.-W."/>
            <person name="Ke S."/>
            <person name="Chen Y.-Y."/>
            <person name="Wu W.-L."/>
            <person name="Hsu J.-L."/>
            <person name="Lin Y.-F."/>
            <person name="Huang M.-D."/>
            <person name="Li C.-Y."/>
            <person name="Huang L."/>
            <person name="Wang Z.-W."/>
            <person name="Zhao X."/>
            <person name="Zhong W.-Y."/>
            <person name="Peng D.-H."/>
            <person name="Ahmad S."/>
            <person name="Lan S."/>
            <person name="Zhang J.-S."/>
            <person name="Tsai W.-C."/>
            <person name="Van De Peer Y."/>
            <person name="Liu Z.-J."/>
        </authorList>
    </citation>
    <scope>NUCLEOTIDE SEQUENCE</scope>
    <source>
        <strain evidence="7">SCP</strain>
        <tissue evidence="7">Leaves</tissue>
    </source>
</reference>
<dbReference type="Pfam" id="PF04043">
    <property type="entry name" value="PMEI"/>
    <property type="match status" value="1"/>
</dbReference>
<dbReference type="AlphaFoldDB" id="A0AAV9BFV4"/>
<dbReference type="InterPro" id="IPR035513">
    <property type="entry name" value="Invertase/methylesterase_inhib"/>
</dbReference>
<dbReference type="InterPro" id="IPR006501">
    <property type="entry name" value="Pectinesterase_inhib_dom"/>
</dbReference>
<dbReference type="SUPFAM" id="SSF101148">
    <property type="entry name" value="Plant invertase/pectin methylesterase inhibitor"/>
    <property type="match status" value="1"/>
</dbReference>
<dbReference type="Proteomes" id="UP001179952">
    <property type="component" value="Unassembled WGS sequence"/>
</dbReference>
<keyword evidence="4" id="KW-1133">Transmembrane helix</keyword>
<feature type="chain" id="PRO_5043989936" evidence="5">
    <location>
        <begin position="21"/>
        <end position="283"/>
    </location>
</feature>
<dbReference type="EMBL" id="JAUJYN010000003">
    <property type="protein sequence ID" value="KAK1275237.1"/>
    <property type="molecule type" value="Genomic_DNA"/>
</dbReference>
<dbReference type="PANTHER" id="PTHR35357">
    <property type="entry name" value="OS02G0537100 PROTEIN"/>
    <property type="match status" value="1"/>
</dbReference>
<dbReference type="Pfam" id="PF13968">
    <property type="entry name" value="DUF4220"/>
    <property type="match status" value="1"/>
</dbReference>
<keyword evidence="4" id="KW-0812">Transmembrane</keyword>
<keyword evidence="4" id="KW-0472">Membrane</keyword>
<feature type="transmembrane region" description="Helical" evidence="4">
    <location>
        <begin position="244"/>
        <end position="267"/>
    </location>
</feature>
<evidence type="ECO:0000256" key="2">
    <source>
        <dbReference type="ARBA" id="ARBA00023157"/>
    </source>
</evidence>
<feature type="domain" description="Pectinesterase inhibitor" evidence="6">
    <location>
        <begin position="20"/>
        <end position="166"/>
    </location>
</feature>
<proteinExistence type="inferred from homology"/>
<protein>
    <submittedName>
        <fullName evidence="7">Cell wall / vacuolar inhibitor of fructosidase 2</fullName>
    </submittedName>
</protein>
<evidence type="ECO:0000313" key="7">
    <source>
        <dbReference type="EMBL" id="KAK1275237.1"/>
    </source>
</evidence>
<dbReference type="SMART" id="SM00856">
    <property type="entry name" value="PMEI"/>
    <property type="match status" value="1"/>
</dbReference>
<dbReference type="GO" id="GO:0046910">
    <property type="term" value="F:pectinesterase inhibitor activity"/>
    <property type="evidence" value="ECO:0007669"/>
    <property type="project" value="InterPro"/>
</dbReference>
<evidence type="ECO:0000256" key="4">
    <source>
        <dbReference type="SAM" id="Phobius"/>
    </source>
</evidence>
<comment type="similarity">
    <text evidence="3">Belongs to the PMEI family.</text>
</comment>
<dbReference type="InterPro" id="IPR025315">
    <property type="entry name" value="DUF4220"/>
</dbReference>
<sequence>MAKLTLLCTLLLSLSLLVKGDVTLIQTVCRETSDFDLCFKTLKSDPRSDSADRKGLVAIMIDIDSQTSTSISSYVSDSIKSAGNEATKKTLSDCLDAYGSAKDHFGDATDDLNGGDYGGANVQVSASLDAPSDCESGFGDEKVEYPKELAQRGESFRKLCSLTLAMINHIEINVFEVNFVSIHLQGGSEIIPTVPERRGDQILSSHDRNKSNPFFMKVTAKQAFKVIEIELSLIYEASYTKAPVYTILGVCFHMLAFMFIVISFIFFQFITDKLIKADTVILI</sequence>